<dbReference type="RefSeq" id="XP_007873008.1">
    <property type="nucleotide sequence ID" value="XM_007874817.1"/>
</dbReference>
<dbReference type="HOGENOM" id="CLU_2050625_0_0_1"/>
<dbReference type="STRING" id="1069680.M7NV03"/>
<dbReference type="VEuPathDB" id="FungiDB:PNEG_01096"/>
<dbReference type="InterPro" id="IPR022793">
    <property type="entry name" value="Rrn10"/>
</dbReference>
<dbReference type="GO" id="GO:0006360">
    <property type="term" value="P:transcription by RNA polymerase I"/>
    <property type="evidence" value="ECO:0007669"/>
    <property type="project" value="InterPro"/>
</dbReference>
<evidence type="ECO:0000313" key="2">
    <source>
        <dbReference type="EMBL" id="EMR10951.1"/>
    </source>
</evidence>
<sequence>MKKRQANVYDAVSDKLFDPHKYTKPLNSSEFPRLKKQRPRGPDEHLKIVSADPEVQLPNSDLLQSLYHYISVYCTKHHFLSLFESLDETALLAFGFLIEKTVETLLGDGENMFIEKKKDI</sequence>
<dbReference type="Proteomes" id="UP000011958">
    <property type="component" value="Unassembled WGS sequence"/>
</dbReference>
<organism evidence="2 3">
    <name type="scientific">Pneumocystis murina (strain B123)</name>
    <name type="common">Mouse pneumocystis pneumonia agent</name>
    <name type="synonym">Pneumocystis carinii f. sp. muris</name>
    <dbReference type="NCBI Taxonomy" id="1069680"/>
    <lineage>
        <taxon>Eukaryota</taxon>
        <taxon>Fungi</taxon>
        <taxon>Dikarya</taxon>
        <taxon>Ascomycota</taxon>
        <taxon>Taphrinomycotina</taxon>
        <taxon>Pneumocystomycetes</taxon>
        <taxon>Pneumocystaceae</taxon>
        <taxon>Pneumocystis</taxon>
    </lineage>
</organism>
<feature type="region of interest" description="Disordered" evidence="1">
    <location>
        <begin position="27"/>
        <end position="46"/>
    </location>
</feature>
<dbReference type="OrthoDB" id="2565191at2759"/>
<name>M7NV03_PNEMU</name>
<proteinExistence type="predicted"/>
<evidence type="ECO:0000256" key="1">
    <source>
        <dbReference type="SAM" id="MobiDB-lite"/>
    </source>
</evidence>
<comment type="caution">
    <text evidence="2">The sequence shown here is derived from an EMBL/GenBank/DDBJ whole genome shotgun (WGS) entry which is preliminary data.</text>
</comment>
<accession>M7NV03</accession>
<dbReference type="AlphaFoldDB" id="M7NV03"/>
<dbReference type="PANTHER" id="PTHR28054">
    <property type="entry name" value="RNA POLYMERASE I-SPECIFIC TRANSCRIPTION INITIATION FACTOR RRN10"/>
    <property type="match status" value="1"/>
</dbReference>
<reference evidence="3" key="1">
    <citation type="journal article" date="2016" name="Nat. Commun.">
        <title>Genome analysis of three Pneumocystis species reveals adaptation mechanisms to life exclusively in mammalian hosts.</title>
        <authorList>
            <person name="Ma L."/>
            <person name="Chen Z."/>
            <person name="Huang D.W."/>
            <person name="Kutty G."/>
            <person name="Ishihara M."/>
            <person name="Wang H."/>
            <person name="Abouelleil A."/>
            <person name="Bishop L."/>
            <person name="Davey E."/>
            <person name="Deng R."/>
            <person name="Deng X."/>
            <person name="Fan L."/>
            <person name="Fantoni G."/>
            <person name="Fitzgerald M."/>
            <person name="Gogineni E."/>
            <person name="Goldberg J.M."/>
            <person name="Handley G."/>
            <person name="Hu X."/>
            <person name="Huber C."/>
            <person name="Jiao X."/>
            <person name="Jones K."/>
            <person name="Levin J.Z."/>
            <person name="Liu Y."/>
            <person name="Macdonald P."/>
            <person name="Melnikov A."/>
            <person name="Raley C."/>
            <person name="Sassi M."/>
            <person name="Sherman B.T."/>
            <person name="Song X."/>
            <person name="Sykes S."/>
            <person name="Tran B."/>
            <person name="Walsh L."/>
            <person name="Xia Y."/>
            <person name="Yang J."/>
            <person name="Young S."/>
            <person name="Zeng Q."/>
            <person name="Zheng X."/>
            <person name="Stephens R."/>
            <person name="Nusbaum C."/>
            <person name="Birren B.W."/>
            <person name="Azadi P."/>
            <person name="Lempicki R.A."/>
            <person name="Cuomo C.A."/>
            <person name="Kovacs J.A."/>
        </authorList>
    </citation>
    <scope>NUCLEOTIDE SEQUENCE [LARGE SCALE GENOMIC DNA]</scope>
    <source>
        <strain evidence="3">B123</strain>
    </source>
</reference>
<dbReference type="EMBL" id="AFWA02000003">
    <property type="protein sequence ID" value="EMR10951.1"/>
    <property type="molecule type" value="Genomic_DNA"/>
</dbReference>
<dbReference type="PANTHER" id="PTHR28054:SF1">
    <property type="entry name" value="RNA POLYMERASE I-SPECIFIC TRANSCRIPTION INITIATION FACTOR RRN10"/>
    <property type="match status" value="1"/>
</dbReference>
<gene>
    <name evidence="2" type="ORF">PNEG_01096</name>
</gene>
<evidence type="ECO:0000313" key="3">
    <source>
        <dbReference type="Proteomes" id="UP000011958"/>
    </source>
</evidence>
<keyword evidence="3" id="KW-1185">Reference proteome</keyword>
<protein>
    <submittedName>
        <fullName evidence="2">Uncharacterized protein</fullName>
    </submittedName>
</protein>
<dbReference type="GeneID" id="19894793"/>
<dbReference type="Pfam" id="PF05234">
    <property type="entry name" value="UAF_Rrn10"/>
    <property type="match status" value="1"/>
</dbReference>